<comment type="caution">
    <text evidence="6">The sequence shown here is derived from an EMBL/GenBank/DDBJ whole genome shotgun (WGS) entry which is preliminary data.</text>
</comment>
<gene>
    <name evidence="6" type="ORF">FHS18_000817</name>
</gene>
<keyword evidence="3 6" id="KW-0238">DNA-binding</keyword>
<evidence type="ECO:0000313" key="7">
    <source>
        <dbReference type="Proteomes" id="UP000570361"/>
    </source>
</evidence>
<dbReference type="Pfam" id="PF00376">
    <property type="entry name" value="MerR"/>
    <property type="match status" value="1"/>
</dbReference>
<dbReference type="GO" id="GO:0003677">
    <property type="term" value="F:DNA binding"/>
    <property type="evidence" value="ECO:0007669"/>
    <property type="project" value="UniProtKB-KW"/>
</dbReference>
<reference evidence="6 7" key="1">
    <citation type="submission" date="2020-08" db="EMBL/GenBank/DDBJ databases">
        <title>Genomic Encyclopedia of Type Strains, Phase III (KMG-III): the genomes of soil and plant-associated and newly described type strains.</title>
        <authorList>
            <person name="Whitman W."/>
        </authorList>
    </citation>
    <scope>NUCLEOTIDE SEQUENCE [LARGE SCALE GENOMIC DNA]</scope>
    <source>
        <strain evidence="6 7">CECT 5862</strain>
    </source>
</reference>
<feature type="domain" description="HTH merR-type" evidence="5">
    <location>
        <begin position="119"/>
        <end position="173"/>
    </location>
</feature>
<organism evidence="6 7">
    <name type="scientific">Paenibacillus phyllosphaerae</name>
    <dbReference type="NCBI Taxonomy" id="274593"/>
    <lineage>
        <taxon>Bacteria</taxon>
        <taxon>Bacillati</taxon>
        <taxon>Bacillota</taxon>
        <taxon>Bacilli</taxon>
        <taxon>Bacillales</taxon>
        <taxon>Paenibacillaceae</taxon>
        <taxon>Paenibacillus</taxon>
    </lineage>
</organism>
<dbReference type="InterPro" id="IPR047057">
    <property type="entry name" value="MerR_fam"/>
</dbReference>
<name>A0A7W5AUI3_9BACL</name>
<evidence type="ECO:0000256" key="2">
    <source>
        <dbReference type="ARBA" id="ARBA00023015"/>
    </source>
</evidence>
<evidence type="ECO:0000256" key="4">
    <source>
        <dbReference type="ARBA" id="ARBA00023163"/>
    </source>
</evidence>
<dbReference type="RefSeq" id="WP_183597186.1">
    <property type="nucleotide sequence ID" value="NZ_JACHXK010000001.1"/>
</dbReference>
<keyword evidence="4" id="KW-0804">Transcription</keyword>
<sequence>MDYRPKKLAAKFNLSPNTLRNYEAKGFIPPAERSANGYRLYTEQHEAYLACLQAMAPTFGMDMTAEVLHKLQRNELDQALWLVREREVLLHKDIASLEQLVLDLKSYAETNPSCDFDQRFSIHEVSNRTGAPKSAIRYWETCGLLTSERNPDNDYRLYHEAHLLKIRMILVLQNAVYSEETVNLKQSIAQLEIRNLEHAMRLADRIRSYLRQTIQHQMRGIYFLYRLIQKLGLAETEQPR</sequence>
<dbReference type="PANTHER" id="PTHR30204:SF69">
    <property type="entry name" value="MERR-FAMILY TRANSCRIPTIONAL REGULATOR"/>
    <property type="match status" value="1"/>
</dbReference>
<accession>A0A7W5AUI3</accession>
<protein>
    <submittedName>
        <fullName evidence="6">DNA-binding transcriptional MerR regulator</fullName>
    </submittedName>
</protein>
<evidence type="ECO:0000256" key="1">
    <source>
        <dbReference type="ARBA" id="ARBA00022491"/>
    </source>
</evidence>
<evidence type="ECO:0000256" key="3">
    <source>
        <dbReference type="ARBA" id="ARBA00023125"/>
    </source>
</evidence>
<keyword evidence="7" id="KW-1185">Reference proteome</keyword>
<dbReference type="Proteomes" id="UP000570361">
    <property type="component" value="Unassembled WGS sequence"/>
</dbReference>
<keyword evidence="2" id="KW-0805">Transcription regulation</keyword>
<dbReference type="InterPro" id="IPR009061">
    <property type="entry name" value="DNA-bd_dom_put_sf"/>
</dbReference>
<dbReference type="AlphaFoldDB" id="A0A7W5AUI3"/>
<dbReference type="Gene3D" id="1.10.1660.10">
    <property type="match status" value="2"/>
</dbReference>
<dbReference type="InterPro" id="IPR000551">
    <property type="entry name" value="MerR-type_HTH_dom"/>
</dbReference>
<proteinExistence type="predicted"/>
<evidence type="ECO:0000313" key="6">
    <source>
        <dbReference type="EMBL" id="MBB3108789.1"/>
    </source>
</evidence>
<keyword evidence="1" id="KW-0678">Repressor</keyword>
<dbReference type="PANTHER" id="PTHR30204">
    <property type="entry name" value="REDOX-CYCLING DRUG-SENSING TRANSCRIPTIONAL ACTIVATOR SOXR"/>
    <property type="match status" value="1"/>
</dbReference>
<dbReference type="GO" id="GO:0003700">
    <property type="term" value="F:DNA-binding transcription factor activity"/>
    <property type="evidence" value="ECO:0007669"/>
    <property type="project" value="InterPro"/>
</dbReference>
<dbReference type="SMART" id="SM00422">
    <property type="entry name" value="HTH_MERR"/>
    <property type="match status" value="2"/>
</dbReference>
<dbReference type="SUPFAM" id="SSF46955">
    <property type="entry name" value="Putative DNA-binding domain"/>
    <property type="match status" value="2"/>
</dbReference>
<dbReference type="EMBL" id="JACHXK010000001">
    <property type="protein sequence ID" value="MBB3108789.1"/>
    <property type="molecule type" value="Genomic_DNA"/>
</dbReference>
<dbReference type="CDD" id="cd00592">
    <property type="entry name" value="HTH_MerR-like"/>
    <property type="match status" value="1"/>
</dbReference>
<dbReference type="Pfam" id="PF13411">
    <property type="entry name" value="MerR_1"/>
    <property type="match status" value="1"/>
</dbReference>
<feature type="domain" description="HTH merR-type" evidence="5">
    <location>
        <begin position="1"/>
        <end position="45"/>
    </location>
</feature>
<evidence type="ECO:0000259" key="5">
    <source>
        <dbReference type="PROSITE" id="PS50937"/>
    </source>
</evidence>
<dbReference type="PROSITE" id="PS50937">
    <property type="entry name" value="HTH_MERR_2"/>
    <property type="match status" value="2"/>
</dbReference>